<feature type="transmembrane region" description="Helical" evidence="3">
    <location>
        <begin position="387"/>
        <end position="406"/>
    </location>
</feature>
<dbReference type="PANTHER" id="PTHR22550:SF5">
    <property type="entry name" value="LEUCINE ZIPPER PROTEIN 4"/>
    <property type="match status" value="1"/>
</dbReference>
<name>A0A6I6EQY9_9CLOT</name>
<feature type="transmembrane region" description="Helical" evidence="3">
    <location>
        <begin position="362"/>
        <end position="380"/>
    </location>
</feature>
<dbReference type="EMBL" id="CP046522">
    <property type="protein sequence ID" value="QGU96152.1"/>
    <property type="molecule type" value="Genomic_DNA"/>
</dbReference>
<dbReference type="InterPro" id="IPR004995">
    <property type="entry name" value="Spore_Ger"/>
</dbReference>
<evidence type="ECO:0000256" key="2">
    <source>
        <dbReference type="ARBA" id="ARBA00023136"/>
    </source>
</evidence>
<dbReference type="Proteomes" id="UP000422764">
    <property type="component" value="Chromosome"/>
</dbReference>
<feature type="transmembrane region" description="Helical" evidence="3">
    <location>
        <begin position="320"/>
        <end position="342"/>
    </location>
</feature>
<gene>
    <name evidence="4" type="ORF">GOM49_14545</name>
</gene>
<dbReference type="PIRSF" id="PIRSF005690">
    <property type="entry name" value="GerBA"/>
    <property type="match status" value="1"/>
</dbReference>
<dbReference type="GO" id="GO:0009847">
    <property type="term" value="P:spore germination"/>
    <property type="evidence" value="ECO:0007669"/>
    <property type="project" value="InterPro"/>
</dbReference>
<reference evidence="4 5" key="1">
    <citation type="submission" date="2019-12" db="EMBL/GenBank/DDBJ databases">
        <title>Genome sequenceing of Clostridium bovifaecis.</title>
        <authorList>
            <person name="Yao Y."/>
        </authorList>
    </citation>
    <scope>NUCLEOTIDE SEQUENCE [LARGE SCALE GENOMIC DNA]</scope>
    <source>
        <strain evidence="4 5">BXX</strain>
    </source>
</reference>
<evidence type="ECO:0000256" key="3">
    <source>
        <dbReference type="SAM" id="Phobius"/>
    </source>
</evidence>
<dbReference type="GO" id="GO:0016020">
    <property type="term" value="C:membrane"/>
    <property type="evidence" value="ECO:0007669"/>
    <property type="project" value="InterPro"/>
</dbReference>
<organism evidence="4 5">
    <name type="scientific">Clostridium bovifaecis</name>
    <dbReference type="NCBI Taxonomy" id="2184719"/>
    <lineage>
        <taxon>Bacteria</taxon>
        <taxon>Bacillati</taxon>
        <taxon>Bacillota</taxon>
        <taxon>Clostridia</taxon>
        <taxon>Eubacteriales</taxon>
        <taxon>Clostridiaceae</taxon>
        <taxon>Clostridium</taxon>
    </lineage>
</organism>
<protein>
    <submittedName>
        <fullName evidence="4">Spore germination protein</fullName>
    </submittedName>
</protein>
<evidence type="ECO:0000313" key="5">
    <source>
        <dbReference type="Proteomes" id="UP000422764"/>
    </source>
</evidence>
<keyword evidence="3" id="KW-0812">Transmembrane</keyword>
<keyword evidence="3" id="KW-1133">Transmembrane helix</keyword>
<proteinExistence type="inferred from homology"/>
<feature type="transmembrane region" description="Helical" evidence="3">
    <location>
        <begin position="412"/>
        <end position="434"/>
    </location>
</feature>
<comment type="similarity">
    <text evidence="1">Belongs to the GerABKA family.</text>
</comment>
<keyword evidence="2 3" id="KW-0472">Membrane</keyword>
<dbReference type="InterPro" id="IPR050768">
    <property type="entry name" value="UPF0353/GerABKA_families"/>
</dbReference>
<sequence>MSPLFKLKRKVNIPSSFNFSDTEEKPDKQKCDTKLLTKDFTVNIDILKKEFNYPLNSDLYIRNVYISSLKATGILFCIGVISNLKTLEEHILAPLLENCNEINKDNAIDDIMIKILTIKQSKKSSDVSLIVDDILNGHTALIIDGYDEAILMSAEGIEHRSVERPSNENVLKGPKEAFIESSVVNRSLIRKQIRNKNLITESIVVGELSPSDISLMYMKNIVDDRIVERVKKRITQIKVDTIQNTEMLEQHIEERPYSLVPTVLYTERADRAVSYILEGHVALIMDNSPAALILPVTFWTFFHTGEEQYQRWAYGNFIRLIRAIAFIVSFLTPSLYIAATNYHQDMLPSDLLLAIAGTRETIPLPVIAEVLLMEISFELIREASTRIPATIGPTIGIVGALILGQAAVEANIVSPILVIIVALTGLASFAIPEISFSYLIRIGKFIGIFFSSILGLFGLSGFLIGFTAYLISIKSFGVPFLAPLAPHYSSSRDIIMRPPVWKEFIRPFNLSTKNKIKKKPPKGGLK</sequence>
<accession>A0A6I6EQY9</accession>
<dbReference type="PANTHER" id="PTHR22550">
    <property type="entry name" value="SPORE GERMINATION PROTEIN"/>
    <property type="match status" value="1"/>
</dbReference>
<dbReference type="AlphaFoldDB" id="A0A6I6EQY9"/>
<evidence type="ECO:0000313" key="4">
    <source>
        <dbReference type="EMBL" id="QGU96152.1"/>
    </source>
</evidence>
<feature type="transmembrane region" description="Helical" evidence="3">
    <location>
        <begin position="446"/>
        <end position="471"/>
    </location>
</feature>
<keyword evidence="5" id="KW-1185">Reference proteome</keyword>
<dbReference type="Pfam" id="PF03323">
    <property type="entry name" value="GerA"/>
    <property type="match status" value="1"/>
</dbReference>
<evidence type="ECO:0000256" key="1">
    <source>
        <dbReference type="ARBA" id="ARBA00005278"/>
    </source>
</evidence>